<reference evidence="1 2" key="1">
    <citation type="journal article" date="2020" name="Nature">
        <title>Isolation of an archaeon at the prokaryote-eukaryote interface.</title>
        <authorList>
            <person name="Imachi H."/>
            <person name="Nobu M.K."/>
            <person name="Nakahara N."/>
            <person name="Morono Y."/>
            <person name="Ogawara M."/>
            <person name="Takaki Y."/>
            <person name="Takano Y."/>
            <person name="Uematsu K."/>
            <person name="Ikuta T."/>
            <person name="Ito M."/>
            <person name="Matsui Y."/>
            <person name="Miyazaki M."/>
            <person name="Murata K."/>
            <person name="Saito Y."/>
            <person name="Sakai S."/>
            <person name="Song C."/>
            <person name="Tasumi E."/>
            <person name="Yamanaka Y."/>
            <person name="Yamaguchi T."/>
            <person name="Kamagata Y."/>
            <person name="Tamaki H."/>
            <person name="Takai K."/>
        </authorList>
    </citation>
    <scope>NUCLEOTIDE SEQUENCE [LARGE SCALE GENOMIC DNA]</scope>
    <source>
        <strain evidence="1 2">MK-D1</strain>
    </source>
</reference>
<protein>
    <submittedName>
        <fullName evidence="1">Uncharacterized protein</fullName>
    </submittedName>
</protein>
<reference evidence="1 2" key="2">
    <citation type="journal article" date="2024" name="Int. J. Syst. Evol. Microbiol.">
        <title>Promethearchaeum syntrophicum gen. nov., sp. nov., an anaerobic, obligately syntrophic archaeon, the first isolate of the lineage 'Asgard' archaea, and proposal of the new archaeal phylum Promethearchaeota phyl. nov. and kingdom Promethearchaeati regn. nov.</title>
        <authorList>
            <person name="Imachi H."/>
            <person name="Nobu M.K."/>
            <person name="Kato S."/>
            <person name="Takaki Y."/>
            <person name="Miyazaki M."/>
            <person name="Miyata M."/>
            <person name="Ogawara M."/>
            <person name="Saito Y."/>
            <person name="Sakai S."/>
            <person name="Tahara Y.O."/>
            <person name="Takano Y."/>
            <person name="Tasumi E."/>
            <person name="Uematsu K."/>
            <person name="Yoshimura T."/>
            <person name="Itoh T."/>
            <person name="Ohkuma M."/>
            <person name="Takai K."/>
        </authorList>
    </citation>
    <scope>NUCLEOTIDE SEQUENCE [LARGE SCALE GENOMIC DNA]</scope>
    <source>
        <strain evidence="1 2">MK-D1</strain>
    </source>
</reference>
<dbReference type="GeneID" id="41330197"/>
<sequence length="463" mass="54774">MDEKTKNGLDQKSVIKPTDTFPDNNIVYRVAHFIQKYRVNRFFQYVPFTIFRALSVPIGFQHAVNGHSQLSKTWKFLYPPKFLEKINLKRWTNSFIRYNIQLYFDQALYLSLRNSKNKDFFHPVVGLNHLEKAIRQKKGVLIPLIHLGEYLHPLYTLFHRNVNVAENSQKIFVAALSSKENEFLFREEIKKIDNLSAIITTDFKSVQKTVQFYLKKNYCVFLAQDYYAKKQLRVPFLYNSKFYNFLTPCPQMLTNLHLNLGCPIIPVTTYPRQNLKFSVVKFLPEINPMTVDISNEDQTLQKEIMKFRDGTLTKKQKYGLLSLLINRKLNYYLLQYPYLWQGAFLFFDRTQLRIKFKNVKSYIQMLKISISKLVLFIQNSYEPGRKDEVILNTLKTFIADLEEIKEDPRDIVTLKNSYIEISCLNGKKVFNKVVKILLTYQNSHIKQNHSFISPRLKSLLKLF</sequence>
<evidence type="ECO:0000313" key="1">
    <source>
        <dbReference type="EMBL" id="QEE16378.1"/>
    </source>
</evidence>
<dbReference type="KEGG" id="psyt:DSAG12_02208"/>
<evidence type="ECO:0000313" key="2">
    <source>
        <dbReference type="Proteomes" id="UP000321408"/>
    </source>
</evidence>
<name>A0A5B9DB56_9ARCH</name>
<gene>
    <name evidence="1" type="ORF">DSAG12_02208</name>
</gene>
<organism evidence="1 2">
    <name type="scientific">Promethearchaeum syntrophicum</name>
    <dbReference type="NCBI Taxonomy" id="2594042"/>
    <lineage>
        <taxon>Archaea</taxon>
        <taxon>Promethearchaeati</taxon>
        <taxon>Promethearchaeota</taxon>
        <taxon>Promethearchaeia</taxon>
        <taxon>Promethearchaeales</taxon>
        <taxon>Promethearchaeaceae</taxon>
        <taxon>Promethearchaeum</taxon>
    </lineage>
</organism>
<dbReference type="AlphaFoldDB" id="A0A5B9DB56"/>
<accession>A0A5B9DB56</accession>
<dbReference type="EMBL" id="CP042905">
    <property type="protein sequence ID" value="QEE16378.1"/>
    <property type="molecule type" value="Genomic_DNA"/>
</dbReference>
<dbReference type="Proteomes" id="UP000321408">
    <property type="component" value="Chromosome"/>
</dbReference>
<dbReference type="RefSeq" id="WP_147663260.1">
    <property type="nucleotide sequence ID" value="NZ_CP042905.2"/>
</dbReference>
<proteinExistence type="predicted"/>
<keyword evidence="2" id="KW-1185">Reference proteome</keyword>